<evidence type="ECO:0000259" key="17">
    <source>
        <dbReference type="SMART" id="SM00382"/>
    </source>
</evidence>
<proteinExistence type="inferred from homology"/>
<dbReference type="GO" id="GO:0004222">
    <property type="term" value="F:metalloendopeptidase activity"/>
    <property type="evidence" value="ECO:0007669"/>
    <property type="project" value="InterPro"/>
</dbReference>
<dbReference type="OrthoDB" id="9809379at2"/>
<dbReference type="AlphaFoldDB" id="A0A2Z2KQN5"/>
<keyword evidence="8 14" id="KW-0862">Zinc</keyword>
<dbReference type="InterPro" id="IPR003593">
    <property type="entry name" value="AAA+_ATPase"/>
</dbReference>
<evidence type="ECO:0000256" key="4">
    <source>
        <dbReference type="ARBA" id="ARBA00022692"/>
    </source>
</evidence>
<dbReference type="GO" id="GO:0005886">
    <property type="term" value="C:plasma membrane"/>
    <property type="evidence" value="ECO:0007669"/>
    <property type="project" value="UniProtKB-SubCell"/>
</dbReference>
<comment type="subunit">
    <text evidence="14">Homohexamer.</text>
</comment>
<comment type="similarity">
    <text evidence="15">Belongs to the AAA ATPase family.</text>
</comment>
<dbReference type="GO" id="GO:0016887">
    <property type="term" value="F:ATP hydrolysis activity"/>
    <property type="evidence" value="ECO:0007669"/>
    <property type="project" value="UniProtKB-UniRule"/>
</dbReference>
<comment type="function">
    <text evidence="14">Acts as a processive, ATP-dependent zinc metallopeptidase for both cytoplasmic and membrane proteins. Plays a role in the quality control of integral membrane proteins.</text>
</comment>
<dbReference type="RefSeq" id="WP_087919015.1">
    <property type="nucleotide sequence ID" value="NZ_CP021780.1"/>
</dbReference>
<keyword evidence="19" id="KW-1185">Reference proteome</keyword>
<dbReference type="GO" id="GO:0051301">
    <property type="term" value="P:cell division"/>
    <property type="evidence" value="ECO:0007669"/>
    <property type="project" value="UniProtKB-KW"/>
</dbReference>
<keyword evidence="18" id="KW-0132">Cell division</keyword>
<keyword evidence="9 14" id="KW-0067">ATP-binding</keyword>
<keyword evidence="3 14" id="KW-0645">Protease</keyword>
<evidence type="ECO:0000256" key="5">
    <source>
        <dbReference type="ARBA" id="ARBA00022723"/>
    </source>
</evidence>
<evidence type="ECO:0000256" key="8">
    <source>
        <dbReference type="ARBA" id="ARBA00022833"/>
    </source>
</evidence>
<comment type="similarity">
    <text evidence="2 14">In the C-terminal section; belongs to the peptidase M41 family.</text>
</comment>
<keyword evidence="5 14" id="KW-0479">Metal-binding</keyword>
<dbReference type="KEGG" id="pdh:B9T62_32415"/>
<evidence type="ECO:0000256" key="2">
    <source>
        <dbReference type="ARBA" id="ARBA00010044"/>
    </source>
</evidence>
<dbReference type="PANTHER" id="PTHR23076:SF113">
    <property type="entry name" value="ATP-DEPENDENT ZINC METALLOPROTEASE FTSH 1, CHLOROPLASTIC-RELATED"/>
    <property type="match status" value="1"/>
</dbReference>
<dbReference type="GO" id="GO:0006508">
    <property type="term" value="P:proteolysis"/>
    <property type="evidence" value="ECO:0007669"/>
    <property type="project" value="UniProtKB-KW"/>
</dbReference>
<evidence type="ECO:0000256" key="12">
    <source>
        <dbReference type="ARBA" id="ARBA00023136"/>
    </source>
</evidence>
<dbReference type="PANTHER" id="PTHR23076">
    <property type="entry name" value="METALLOPROTEASE M41 FTSH"/>
    <property type="match status" value="1"/>
</dbReference>
<dbReference type="EC" id="3.4.24.-" evidence="14"/>
<feature type="binding site" evidence="14">
    <location>
        <position position="505"/>
    </location>
    <ligand>
        <name>Zn(2+)</name>
        <dbReference type="ChEBI" id="CHEBI:29105"/>
        <note>catalytic</note>
    </ligand>
</feature>
<comment type="similarity">
    <text evidence="13 14">In the central section; belongs to the AAA ATPase family.</text>
</comment>
<comment type="cofactor">
    <cofactor evidence="14">
        <name>Zn(2+)</name>
        <dbReference type="ChEBI" id="CHEBI:29105"/>
    </cofactor>
    <text evidence="14">Binds 1 zinc ion per subunit.</text>
</comment>
<evidence type="ECO:0000256" key="6">
    <source>
        <dbReference type="ARBA" id="ARBA00022741"/>
    </source>
</evidence>
<dbReference type="GO" id="GO:0005524">
    <property type="term" value="F:ATP binding"/>
    <property type="evidence" value="ECO:0007669"/>
    <property type="project" value="UniProtKB-UniRule"/>
</dbReference>
<organism evidence="18 19">
    <name type="scientific">Paenibacillus donghaensis</name>
    <dbReference type="NCBI Taxonomy" id="414771"/>
    <lineage>
        <taxon>Bacteria</taxon>
        <taxon>Bacillati</taxon>
        <taxon>Bacillota</taxon>
        <taxon>Bacilli</taxon>
        <taxon>Bacillales</taxon>
        <taxon>Paenibacillaceae</taxon>
        <taxon>Paenibacillus</taxon>
    </lineage>
</organism>
<dbReference type="Pfam" id="PF17862">
    <property type="entry name" value="AAA_lid_3"/>
    <property type="match status" value="1"/>
</dbReference>
<evidence type="ECO:0000313" key="19">
    <source>
        <dbReference type="Proteomes" id="UP000249890"/>
    </source>
</evidence>
<dbReference type="FunFam" id="1.10.8.60:FF:000001">
    <property type="entry name" value="ATP-dependent zinc metalloprotease FtsH"/>
    <property type="match status" value="1"/>
</dbReference>
<evidence type="ECO:0000256" key="7">
    <source>
        <dbReference type="ARBA" id="ARBA00022801"/>
    </source>
</evidence>
<dbReference type="FunFam" id="1.20.58.760:FF:000001">
    <property type="entry name" value="ATP-dependent zinc metalloprotease FtsH"/>
    <property type="match status" value="1"/>
</dbReference>
<keyword evidence="11 14" id="KW-0482">Metalloprotease</keyword>
<dbReference type="InterPro" id="IPR005936">
    <property type="entry name" value="FtsH"/>
</dbReference>
<keyword evidence="6 14" id="KW-0547">Nucleotide-binding</keyword>
<dbReference type="GO" id="GO:0008270">
    <property type="term" value="F:zinc ion binding"/>
    <property type="evidence" value="ECO:0007669"/>
    <property type="project" value="UniProtKB-UniRule"/>
</dbReference>
<dbReference type="InterPro" id="IPR027417">
    <property type="entry name" value="P-loop_NTPase"/>
</dbReference>
<dbReference type="HAMAP" id="MF_01458">
    <property type="entry name" value="FtsH"/>
    <property type="match status" value="1"/>
</dbReference>
<dbReference type="SMART" id="SM00382">
    <property type="entry name" value="AAA"/>
    <property type="match status" value="1"/>
</dbReference>
<dbReference type="GO" id="GO:0030163">
    <property type="term" value="P:protein catabolic process"/>
    <property type="evidence" value="ECO:0007669"/>
    <property type="project" value="UniProtKB-UniRule"/>
</dbReference>
<sequence>MNRFIRNSGFYLILFLVVVGIVQFVSNGNEAADFPRYDELRQELAKDNVKNLTVQFEDNAFKVTGEYRELTGDSKSKSFSTYIPPTDDALTQLVAASDANGIEYVQKKMEGNSIWLTFLSSIIPLVIMFILFFFLFNQSQGGGGKVMNFGKSKARLYNEEKKKISFEDVAGADEEKQELVEVVEFLKDPRKFAAVGARIPKGVLLVGPPGTGKTLLARAVAGEAGVPFFSISGSDFVEMFVGVGASRVRDLFENAKKNAPCIIFIDEIDAVGRQRGAGLGGGHDEREQTLNQLLVEMDGFGGNEGIIIVAATNRADILDPALLRPGRFDRQITVDRPDVKGREAVLAVHSRNKPLTKDVRLDVVAKRTTGFTGADLENLLNEAALLAARRNRKDISMREVDEAIDRVIVGTEKRSRVISDREKRIVAYHEAGHTIAGYFLEHADMVHKVTIIPRGRAGGYVIMLPKEDRMIVTKQELLDKVTGLLGGRVAEELFIGEIGTGAYSDFQQATRIVRAMIMEYGMSDKLGPMQFGTSQGQVFLGRDIGHEQNYSDSIAYEIDQEMQNFITASYERCKELLIKHSKEMHLIANTLLEKETLELEEISQLIEQGYLNEDGKPDEAGAEAVANEAGEPVIDSIGDVRVRIQGKDDDGKPELTKEIPNKPEPEADKEPGDNNNNGGGSLV</sequence>
<gene>
    <name evidence="14" type="primary">ftsH</name>
    <name evidence="18" type="ORF">B9T62_32415</name>
</gene>
<dbReference type="InterPro" id="IPR003959">
    <property type="entry name" value="ATPase_AAA_core"/>
</dbReference>
<dbReference type="CDD" id="cd19501">
    <property type="entry name" value="RecA-like_FtsH"/>
    <property type="match status" value="1"/>
</dbReference>
<dbReference type="NCBIfam" id="TIGR01241">
    <property type="entry name" value="FtsH_fam"/>
    <property type="match status" value="1"/>
</dbReference>
<feature type="binding site" evidence="14">
    <location>
        <begin position="207"/>
        <end position="214"/>
    </location>
    <ligand>
        <name>ATP</name>
        <dbReference type="ChEBI" id="CHEBI:30616"/>
    </ligand>
</feature>
<dbReference type="EMBL" id="CP021780">
    <property type="protein sequence ID" value="ASA25049.1"/>
    <property type="molecule type" value="Genomic_DNA"/>
</dbReference>
<dbReference type="Pfam" id="PF00004">
    <property type="entry name" value="AAA"/>
    <property type="match status" value="1"/>
</dbReference>
<feature type="binding site" evidence="14">
    <location>
        <position position="433"/>
    </location>
    <ligand>
        <name>Zn(2+)</name>
        <dbReference type="ChEBI" id="CHEBI:29105"/>
        <note>catalytic</note>
    </ligand>
</feature>
<dbReference type="SUPFAM" id="SSF52540">
    <property type="entry name" value="P-loop containing nucleoside triphosphate hydrolases"/>
    <property type="match status" value="1"/>
</dbReference>
<dbReference type="InterPro" id="IPR041569">
    <property type="entry name" value="AAA_lid_3"/>
</dbReference>
<accession>A0A2Z2KQN5</accession>
<evidence type="ECO:0000256" key="9">
    <source>
        <dbReference type="ARBA" id="ARBA00022840"/>
    </source>
</evidence>
<dbReference type="SUPFAM" id="SSF140990">
    <property type="entry name" value="FtsH protease domain-like"/>
    <property type="match status" value="1"/>
</dbReference>
<dbReference type="Pfam" id="PF06480">
    <property type="entry name" value="FtsH_ext"/>
    <property type="match status" value="1"/>
</dbReference>
<evidence type="ECO:0000256" key="15">
    <source>
        <dbReference type="RuleBase" id="RU003651"/>
    </source>
</evidence>
<feature type="compositionally biased region" description="Basic and acidic residues" evidence="16">
    <location>
        <begin position="644"/>
        <end position="672"/>
    </location>
</feature>
<evidence type="ECO:0000256" key="10">
    <source>
        <dbReference type="ARBA" id="ARBA00022989"/>
    </source>
</evidence>
<protein>
    <recommendedName>
        <fullName evidence="14">ATP-dependent zinc metalloprotease FtsH</fullName>
        <ecNumber evidence="14">3.4.24.-</ecNumber>
    </recommendedName>
</protein>
<evidence type="ECO:0000256" key="11">
    <source>
        <dbReference type="ARBA" id="ARBA00023049"/>
    </source>
</evidence>
<keyword evidence="7 14" id="KW-0378">Hydrolase</keyword>
<evidence type="ECO:0000256" key="1">
    <source>
        <dbReference type="ARBA" id="ARBA00004370"/>
    </source>
</evidence>
<feature type="binding site" evidence="14">
    <location>
        <position position="429"/>
    </location>
    <ligand>
        <name>Zn(2+)</name>
        <dbReference type="ChEBI" id="CHEBI:29105"/>
        <note>catalytic</note>
    </ligand>
</feature>
<dbReference type="InterPro" id="IPR037219">
    <property type="entry name" value="Peptidase_M41-like"/>
</dbReference>
<evidence type="ECO:0000256" key="3">
    <source>
        <dbReference type="ARBA" id="ARBA00022670"/>
    </source>
</evidence>
<evidence type="ECO:0000313" key="18">
    <source>
        <dbReference type="EMBL" id="ASA25049.1"/>
    </source>
</evidence>
<keyword evidence="4 14" id="KW-0812">Transmembrane</keyword>
<dbReference type="Gene3D" id="3.40.50.300">
    <property type="entry name" value="P-loop containing nucleotide triphosphate hydrolases"/>
    <property type="match status" value="1"/>
</dbReference>
<dbReference type="Gene3D" id="1.10.8.60">
    <property type="match status" value="1"/>
</dbReference>
<reference evidence="18 19" key="1">
    <citation type="submission" date="2017-06" db="EMBL/GenBank/DDBJ databases">
        <title>Complete genome sequence of Paenibacillus donghaensis KCTC 13049T isolated from East Sea sediment, South Korea.</title>
        <authorList>
            <person name="Jung B.K."/>
            <person name="Hong S.-J."/>
            <person name="Shin J.-H."/>
        </authorList>
    </citation>
    <scope>NUCLEOTIDE SEQUENCE [LARGE SCALE GENOMIC DNA]</scope>
    <source>
        <strain evidence="18 19">KCTC 13049</strain>
    </source>
</reference>
<dbReference type="GO" id="GO:0004176">
    <property type="term" value="F:ATP-dependent peptidase activity"/>
    <property type="evidence" value="ECO:0007669"/>
    <property type="project" value="InterPro"/>
</dbReference>
<dbReference type="Pfam" id="PF01434">
    <property type="entry name" value="Peptidase_M41"/>
    <property type="match status" value="1"/>
</dbReference>
<dbReference type="InterPro" id="IPR011546">
    <property type="entry name" value="Pept_M41_FtsH_extracell"/>
</dbReference>
<name>A0A2Z2KQN5_9BACL</name>
<feature type="active site" evidence="14">
    <location>
        <position position="430"/>
    </location>
</feature>
<dbReference type="PROSITE" id="PS00674">
    <property type="entry name" value="AAA"/>
    <property type="match status" value="1"/>
</dbReference>
<feature type="region of interest" description="Disordered" evidence="16">
    <location>
        <begin position="644"/>
        <end position="683"/>
    </location>
</feature>
<keyword evidence="12 14" id="KW-0472">Membrane</keyword>
<feature type="transmembrane region" description="Helical" evidence="14">
    <location>
        <begin position="114"/>
        <end position="136"/>
    </location>
</feature>
<evidence type="ECO:0000256" key="14">
    <source>
        <dbReference type="HAMAP-Rule" id="MF_01458"/>
    </source>
</evidence>
<evidence type="ECO:0000256" key="16">
    <source>
        <dbReference type="SAM" id="MobiDB-lite"/>
    </source>
</evidence>
<evidence type="ECO:0000256" key="13">
    <source>
        <dbReference type="ARBA" id="ARBA00061570"/>
    </source>
</evidence>
<feature type="transmembrane region" description="Helical" evidence="14">
    <location>
        <begin position="9"/>
        <end position="26"/>
    </location>
</feature>
<dbReference type="InterPro" id="IPR003960">
    <property type="entry name" value="ATPase_AAA_CS"/>
</dbReference>
<comment type="subcellular location">
    <subcellularLocation>
        <location evidence="14">Cell membrane</location>
        <topology evidence="14">Multi-pass membrane protein</topology>
        <orientation evidence="14">Cytoplasmic side</orientation>
    </subcellularLocation>
    <subcellularLocation>
        <location evidence="1">Membrane</location>
    </subcellularLocation>
</comment>
<keyword evidence="14" id="KW-1003">Cell membrane</keyword>
<feature type="domain" description="AAA+ ATPase" evidence="17">
    <location>
        <begin position="199"/>
        <end position="338"/>
    </location>
</feature>
<dbReference type="FunFam" id="3.40.50.300:FF:000001">
    <property type="entry name" value="ATP-dependent zinc metalloprotease FtsH"/>
    <property type="match status" value="1"/>
</dbReference>
<dbReference type="Gene3D" id="1.20.58.760">
    <property type="entry name" value="Peptidase M41"/>
    <property type="match status" value="1"/>
</dbReference>
<keyword evidence="10 14" id="KW-1133">Transmembrane helix</keyword>
<keyword evidence="18" id="KW-0131">Cell cycle</keyword>
<dbReference type="InterPro" id="IPR000642">
    <property type="entry name" value="Peptidase_M41"/>
</dbReference>
<dbReference type="Proteomes" id="UP000249890">
    <property type="component" value="Chromosome"/>
</dbReference>